<gene>
    <name evidence="1" type="ORF">CBM15_15270</name>
</gene>
<reference evidence="1 2" key="1">
    <citation type="journal article" date="2017" name="Int. J. Syst. Evol. Microbiol.">
        <title>Solibacillus kalamii sp. nov., isolated from a high-efficiency particulate arrestance filter system used in the International Space Station.</title>
        <authorList>
            <person name="Checinska Sielaff A."/>
            <person name="Kumar R.M."/>
            <person name="Pal D."/>
            <person name="Mayilraj S."/>
            <person name="Venkateswaran K."/>
        </authorList>
    </citation>
    <scope>NUCLEOTIDE SEQUENCE [LARGE SCALE GENOMIC DNA]</scope>
    <source>
        <strain evidence="1 2">ISSFR-015</strain>
    </source>
</reference>
<organism evidence="1 2">
    <name type="scientific">Solibacillus kalamii</name>
    <dbReference type="NCBI Taxonomy" id="1748298"/>
    <lineage>
        <taxon>Bacteria</taxon>
        <taxon>Bacillati</taxon>
        <taxon>Bacillota</taxon>
        <taxon>Bacilli</taxon>
        <taxon>Bacillales</taxon>
        <taxon>Caryophanaceae</taxon>
        <taxon>Solibacillus</taxon>
    </lineage>
</organism>
<keyword evidence="2" id="KW-1185">Reference proteome</keyword>
<proteinExistence type="predicted"/>
<protein>
    <submittedName>
        <fullName evidence="1">Molecular chaperone</fullName>
    </submittedName>
</protein>
<dbReference type="RefSeq" id="WP_008404851.1">
    <property type="nucleotide sequence ID" value="NZ_JAFBEY010000009.1"/>
</dbReference>
<dbReference type="Proteomes" id="UP000196594">
    <property type="component" value="Unassembled WGS sequence"/>
</dbReference>
<evidence type="ECO:0000313" key="1">
    <source>
        <dbReference type="EMBL" id="OUZ37840.1"/>
    </source>
</evidence>
<sequence>MSKLSRLIEQVEMAQTLLSLQMEREQLRMKVEHLTNLLSVYQKVSLAETKSQVKNACSHISSTNDENLIHLRTNIL</sequence>
<accession>A0ABX3ZEY6</accession>
<evidence type="ECO:0000313" key="2">
    <source>
        <dbReference type="Proteomes" id="UP000196594"/>
    </source>
</evidence>
<comment type="caution">
    <text evidence="1">The sequence shown here is derived from an EMBL/GenBank/DDBJ whole genome shotgun (WGS) entry which is preliminary data.</text>
</comment>
<name>A0ABX3ZEY6_9BACL</name>
<dbReference type="EMBL" id="NHNT01000012">
    <property type="protein sequence ID" value="OUZ37840.1"/>
    <property type="molecule type" value="Genomic_DNA"/>
</dbReference>